<dbReference type="GO" id="GO:0003858">
    <property type="term" value="F:3-hydroxybutyrate dehydrogenase activity"/>
    <property type="evidence" value="ECO:0007669"/>
    <property type="project" value="UniProtKB-EC"/>
</dbReference>
<gene>
    <name evidence="4" type="primary">bdhA_2</name>
    <name evidence="4" type="ORF">LMG7141_02359</name>
</gene>
<dbReference type="CDD" id="cd05233">
    <property type="entry name" value="SDR_c"/>
    <property type="match status" value="1"/>
</dbReference>
<dbReference type="SUPFAM" id="SSF51735">
    <property type="entry name" value="NAD(P)-binding Rossmann-fold domains"/>
    <property type="match status" value="1"/>
</dbReference>
<dbReference type="EC" id="1.1.1.30" evidence="4"/>
<sequence>MRLADKTAIVTGAAGGIGQRIAHAYAAEGALVGVADININGAHDVVEQILQSGGRAQAIAMDVSDESQVDDGVNRFARAHGRLDILVANAGIQHLDSVADVSFADWKRLLAVHLDGSFLTCRAALRHMVPARKGNLIFLGSIHSYMVSENKGPYAVAKHGIVGLCRAIAKENGRHGICANTICPGFVRTPLIEFQLPLLARERGVSEDEVVQDFLRYTVDGEYTTVHELAELAVLLAAFPSKLMNGQSIGASHGIHML</sequence>
<dbReference type="InterPro" id="IPR036291">
    <property type="entry name" value="NAD(P)-bd_dom_sf"/>
</dbReference>
<dbReference type="EMBL" id="CATYWO010000003">
    <property type="protein sequence ID" value="CAJ0790391.1"/>
    <property type="molecule type" value="Genomic_DNA"/>
</dbReference>
<keyword evidence="5" id="KW-1185">Reference proteome</keyword>
<evidence type="ECO:0000256" key="3">
    <source>
        <dbReference type="RuleBase" id="RU000363"/>
    </source>
</evidence>
<dbReference type="NCBIfam" id="NF009093">
    <property type="entry name" value="PRK12429.1"/>
    <property type="match status" value="1"/>
</dbReference>
<reference evidence="4 5" key="1">
    <citation type="submission" date="2023-07" db="EMBL/GenBank/DDBJ databases">
        <authorList>
            <person name="Peeters C."/>
        </authorList>
    </citation>
    <scope>NUCLEOTIDE SEQUENCE [LARGE SCALE GENOMIC DNA]</scope>
    <source>
        <strain evidence="4 5">LMG 7141</strain>
    </source>
</reference>
<dbReference type="PROSITE" id="PS00061">
    <property type="entry name" value="ADH_SHORT"/>
    <property type="match status" value="1"/>
</dbReference>
<name>A0ABM9JD88_9RALS</name>
<evidence type="ECO:0000256" key="2">
    <source>
        <dbReference type="ARBA" id="ARBA00023002"/>
    </source>
</evidence>
<dbReference type="Pfam" id="PF00106">
    <property type="entry name" value="adh_short"/>
    <property type="match status" value="1"/>
</dbReference>
<dbReference type="RefSeq" id="WP_316657812.1">
    <property type="nucleotide sequence ID" value="NZ_CATYWO010000003.1"/>
</dbReference>
<dbReference type="PANTHER" id="PTHR42760:SF133">
    <property type="entry name" value="3-OXOACYL-[ACYL-CARRIER-PROTEIN] REDUCTASE"/>
    <property type="match status" value="1"/>
</dbReference>
<comment type="caution">
    <text evidence="4">The sequence shown here is derived from an EMBL/GenBank/DDBJ whole genome shotgun (WGS) entry which is preliminary data.</text>
</comment>
<accession>A0ABM9JD88</accession>
<dbReference type="InterPro" id="IPR002347">
    <property type="entry name" value="SDR_fam"/>
</dbReference>
<dbReference type="InterPro" id="IPR020904">
    <property type="entry name" value="Sc_DH/Rdtase_CS"/>
</dbReference>
<comment type="similarity">
    <text evidence="1 3">Belongs to the short-chain dehydrogenases/reductases (SDR) family.</text>
</comment>
<dbReference type="PANTHER" id="PTHR42760">
    <property type="entry name" value="SHORT-CHAIN DEHYDROGENASES/REDUCTASES FAMILY MEMBER"/>
    <property type="match status" value="1"/>
</dbReference>
<proteinExistence type="inferred from homology"/>
<evidence type="ECO:0000256" key="1">
    <source>
        <dbReference type="ARBA" id="ARBA00006484"/>
    </source>
</evidence>
<organism evidence="4 5">
    <name type="scientific">Ralstonia condita</name>
    <dbReference type="NCBI Taxonomy" id="3058600"/>
    <lineage>
        <taxon>Bacteria</taxon>
        <taxon>Pseudomonadati</taxon>
        <taxon>Pseudomonadota</taxon>
        <taxon>Betaproteobacteria</taxon>
        <taxon>Burkholderiales</taxon>
        <taxon>Burkholderiaceae</taxon>
        <taxon>Ralstonia</taxon>
    </lineage>
</organism>
<evidence type="ECO:0000313" key="5">
    <source>
        <dbReference type="Proteomes" id="UP001189616"/>
    </source>
</evidence>
<dbReference type="Gene3D" id="3.40.50.720">
    <property type="entry name" value="NAD(P)-binding Rossmann-like Domain"/>
    <property type="match status" value="1"/>
</dbReference>
<keyword evidence="2 4" id="KW-0560">Oxidoreductase</keyword>
<dbReference type="Proteomes" id="UP001189616">
    <property type="component" value="Unassembled WGS sequence"/>
</dbReference>
<protein>
    <submittedName>
        <fullName evidence="4">D-beta-hydroxybutyrate dehydrogenase</fullName>
        <ecNumber evidence="4">1.1.1.30</ecNumber>
    </submittedName>
</protein>
<evidence type="ECO:0000313" key="4">
    <source>
        <dbReference type="EMBL" id="CAJ0790391.1"/>
    </source>
</evidence>
<dbReference type="PRINTS" id="PR00081">
    <property type="entry name" value="GDHRDH"/>
</dbReference>
<dbReference type="PRINTS" id="PR00080">
    <property type="entry name" value="SDRFAMILY"/>
</dbReference>